<feature type="transmembrane region" description="Helical" evidence="1">
    <location>
        <begin position="21"/>
        <end position="43"/>
    </location>
</feature>
<evidence type="ECO:0000313" key="2">
    <source>
        <dbReference type="EMBL" id="AZU60751.1"/>
    </source>
</evidence>
<feature type="transmembrane region" description="Helical" evidence="1">
    <location>
        <begin position="234"/>
        <end position="251"/>
    </location>
</feature>
<dbReference type="KEGG" id="nmk:CHR53_05420"/>
<protein>
    <submittedName>
        <fullName evidence="2">Uncharacterized protein</fullName>
    </submittedName>
</protein>
<keyword evidence="1" id="KW-1133">Transmembrane helix</keyword>
<feature type="transmembrane region" description="Helical" evidence="1">
    <location>
        <begin position="322"/>
        <end position="341"/>
    </location>
</feature>
<keyword evidence="3" id="KW-1185">Reference proteome</keyword>
<proteinExistence type="predicted"/>
<keyword evidence="1" id="KW-0472">Membrane</keyword>
<feature type="transmembrane region" description="Helical" evidence="1">
    <location>
        <begin position="181"/>
        <end position="201"/>
    </location>
</feature>
<gene>
    <name evidence="2" type="ORF">CHR53_05420</name>
</gene>
<accession>A0A3Q9QSP8</accession>
<reference evidence="2 3" key="1">
    <citation type="submission" date="2017-07" db="EMBL/GenBank/DDBJ databases">
        <title>The complete genome sequence of Bacillus mesonae strain H20-5, an efficient strain improving plant abiotic stress resistance.</title>
        <authorList>
            <person name="Kim S.Y."/>
            <person name="Song H."/>
            <person name="Sang M.K."/>
            <person name="Weon H.-Y."/>
            <person name="Song J."/>
        </authorList>
    </citation>
    <scope>NUCLEOTIDE SEQUENCE [LARGE SCALE GENOMIC DNA]</scope>
    <source>
        <strain evidence="2 3">H20-5</strain>
    </source>
</reference>
<name>A0A3Q9QSP8_9BACI</name>
<feature type="transmembrane region" description="Helical" evidence="1">
    <location>
        <begin position="100"/>
        <end position="131"/>
    </location>
</feature>
<feature type="transmembrane region" description="Helical" evidence="1">
    <location>
        <begin position="272"/>
        <end position="302"/>
    </location>
</feature>
<dbReference type="Proteomes" id="UP000282892">
    <property type="component" value="Chromosome"/>
</dbReference>
<keyword evidence="1" id="KW-0812">Transmembrane</keyword>
<feature type="transmembrane region" description="Helical" evidence="1">
    <location>
        <begin position="137"/>
        <end position="160"/>
    </location>
</feature>
<organism evidence="2 3">
    <name type="scientific">Neobacillus mesonae</name>
    <dbReference type="NCBI Taxonomy" id="1193713"/>
    <lineage>
        <taxon>Bacteria</taxon>
        <taxon>Bacillati</taxon>
        <taxon>Bacillota</taxon>
        <taxon>Bacilli</taxon>
        <taxon>Bacillales</taxon>
        <taxon>Bacillaceae</taxon>
        <taxon>Neobacillus</taxon>
    </lineage>
</organism>
<dbReference type="EMBL" id="CP022572">
    <property type="protein sequence ID" value="AZU60751.1"/>
    <property type="molecule type" value="Genomic_DNA"/>
</dbReference>
<evidence type="ECO:0000256" key="1">
    <source>
        <dbReference type="SAM" id="Phobius"/>
    </source>
</evidence>
<feature type="transmembrane region" description="Helical" evidence="1">
    <location>
        <begin position="63"/>
        <end position="88"/>
    </location>
</feature>
<dbReference type="AlphaFoldDB" id="A0A3Q9QSP8"/>
<dbReference type="STRING" id="1193713.GCA_001636315_03610"/>
<sequence>MNSISPLMKRGTEKSLKNWPSWIGYVAAAWSLLYGAIHLYWLFQGEGYPFNNDSLGYFSAMITYLPAKVGGIVFVILCFCGFGLGISIQKSLEIIFLRRVFLIFAWVFASFLLLFIPDISLIAVMAYAFLFKFAFNWLMFNQIICIIGALLWILTAVVYYRRTHIACGYCGRAEEGKPFLLLRWARQITIIAAIAPLPYALTRFAWALNIPLGVDAEFLKDFNTINPMAQLTEWVFGTICVAGGILTLGLIMKWGEIFPRWFPFIGSKRVPILLAVIPASIVAIAITAAGVVFTFSFFAVTFHLLPADGVLLGSISGTVGPMLIWVPWGVLLGLAALAYYYRRRGQCVHCGRK</sequence>
<evidence type="ECO:0000313" key="3">
    <source>
        <dbReference type="Proteomes" id="UP000282892"/>
    </source>
</evidence>